<sequence length="386" mass="44088">MGRFIKTIAIVMIILLSTTGCWDRVEINERAFVVLTGLDLYDPEKSAGEERHKPPKNEENRYKITYVLPSFAAIKQTSPSGENRIVLQTVAKSSYKGTRELTARMDSRPFFQHMKASILGVDVIKNEQYFMEALDGLERQDEISKKIHIFIASDQASDVLNVKSILKPLSYKLQGMGQGYRGTPIYIPKTLEEVITEVKQGDAIIPRIQASDTEVKVAGSAIIKDKKFFSWLGEEETKIVSFLTNNIKKGIMEADHKGINIPYMIENTKTRKSARVEDGKIVIDIMISTRGDIQEYIIGREPRLTDVDFLEDIEVTIQEKIKHEAERVINKLQKEMKVDIIGIEDHLRRYNPEIWKEVDHDWRDIYPTVDINVKVTSSITDIGTVK</sequence>
<dbReference type="InterPro" id="IPR046953">
    <property type="entry name" value="Spore_GerAC-like_C"/>
</dbReference>
<comment type="subcellular location">
    <subcellularLocation>
        <location evidence="1">Membrane</location>
        <topology evidence="1">Lipid-anchor</topology>
    </subcellularLocation>
</comment>
<dbReference type="STRING" id="1128398.Curi_c01550"/>
<evidence type="ECO:0000313" key="10">
    <source>
        <dbReference type="EMBL" id="AFS77235.1"/>
    </source>
</evidence>
<evidence type="ECO:0000313" key="11">
    <source>
        <dbReference type="Proteomes" id="UP000006094"/>
    </source>
</evidence>
<protein>
    <submittedName>
        <fullName evidence="10">Spore germination protein A3</fullName>
    </submittedName>
</protein>
<keyword evidence="11" id="KW-1185">Reference proteome</keyword>
<feature type="domain" description="Spore germination protein N-terminal" evidence="9">
    <location>
        <begin position="23"/>
        <end position="209"/>
    </location>
</feature>
<evidence type="ECO:0000256" key="6">
    <source>
        <dbReference type="ARBA" id="ARBA00023139"/>
    </source>
</evidence>
<dbReference type="HOGENOM" id="CLU_051140_0_2_9"/>
<feature type="domain" description="Spore germination GerAC-like C-terminal" evidence="8">
    <location>
        <begin position="219"/>
        <end position="383"/>
    </location>
</feature>
<evidence type="ECO:0000259" key="8">
    <source>
        <dbReference type="Pfam" id="PF05504"/>
    </source>
</evidence>
<evidence type="ECO:0000256" key="4">
    <source>
        <dbReference type="ARBA" id="ARBA00022729"/>
    </source>
</evidence>
<dbReference type="OrthoDB" id="2569624at2"/>
<dbReference type="AlphaFoldDB" id="K0AWW9"/>
<comment type="similarity">
    <text evidence="2">Belongs to the GerABKC lipoprotein family.</text>
</comment>
<dbReference type="GO" id="GO:0016020">
    <property type="term" value="C:membrane"/>
    <property type="evidence" value="ECO:0007669"/>
    <property type="project" value="UniProtKB-SubCell"/>
</dbReference>
<dbReference type="PANTHER" id="PTHR35789:SF1">
    <property type="entry name" value="SPORE GERMINATION PROTEIN B3"/>
    <property type="match status" value="1"/>
</dbReference>
<keyword evidence="4" id="KW-0732">Signal</keyword>
<dbReference type="Pfam" id="PF25198">
    <property type="entry name" value="Spore_GerAC_N"/>
    <property type="match status" value="1"/>
</dbReference>
<dbReference type="eggNOG" id="ENOG502Z8GN">
    <property type="taxonomic scope" value="Bacteria"/>
</dbReference>
<dbReference type="KEGG" id="cad:Curi_c01550"/>
<evidence type="ECO:0000256" key="2">
    <source>
        <dbReference type="ARBA" id="ARBA00007886"/>
    </source>
</evidence>
<keyword evidence="7" id="KW-0449">Lipoprotein</keyword>
<evidence type="ECO:0000256" key="3">
    <source>
        <dbReference type="ARBA" id="ARBA00022544"/>
    </source>
</evidence>
<dbReference type="Gene3D" id="3.30.300.210">
    <property type="entry name" value="Nutrient germinant receptor protein C, domain 3"/>
    <property type="match status" value="1"/>
</dbReference>
<dbReference type="RefSeq" id="WP_014966372.1">
    <property type="nucleotide sequence ID" value="NC_018664.1"/>
</dbReference>
<dbReference type="Pfam" id="PF05504">
    <property type="entry name" value="Spore_GerAC"/>
    <property type="match status" value="1"/>
</dbReference>
<evidence type="ECO:0000256" key="5">
    <source>
        <dbReference type="ARBA" id="ARBA00023136"/>
    </source>
</evidence>
<reference evidence="10 11" key="1">
    <citation type="journal article" date="2012" name="PLoS ONE">
        <title>The purine-utilizing bacterium Clostridium acidurici 9a: a genome-guided metabolic reconsideration.</title>
        <authorList>
            <person name="Hartwich K."/>
            <person name="Poehlein A."/>
            <person name="Daniel R."/>
        </authorList>
    </citation>
    <scope>NUCLEOTIDE SEQUENCE [LARGE SCALE GENOMIC DNA]</scope>
    <source>
        <strain evidence="11">ATCC 7906 / DSM 604 / BCRC 14475 / CIP 104303 / KCTC 5404 / NCIMB 10678 / 9a</strain>
    </source>
</reference>
<dbReference type="GO" id="GO:0009847">
    <property type="term" value="P:spore germination"/>
    <property type="evidence" value="ECO:0007669"/>
    <property type="project" value="InterPro"/>
</dbReference>
<proteinExistence type="inferred from homology"/>
<keyword evidence="3" id="KW-0309">Germination</keyword>
<dbReference type="EMBL" id="CP003326">
    <property type="protein sequence ID" value="AFS77235.1"/>
    <property type="molecule type" value="Genomic_DNA"/>
</dbReference>
<dbReference type="Proteomes" id="UP000006094">
    <property type="component" value="Chromosome"/>
</dbReference>
<evidence type="ECO:0000256" key="7">
    <source>
        <dbReference type="ARBA" id="ARBA00023288"/>
    </source>
</evidence>
<organism evidence="10 11">
    <name type="scientific">Gottschalkia acidurici (strain ATCC 7906 / DSM 604 / BCRC 14475 / CIP 104303 / KCTC 5404 / NCIMB 10678 / 9a)</name>
    <name type="common">Clostridium acidurici</name>
    <dbReference type="NCBI Taxonomy" id="1128398"/>
    <lineage>
        <taxon>Bacteria</taxon>
        <taxon>Bacillati</taxon>
        <taxon>Bacillota</taxon>
        <taxon>Tissierellia</taxon>
        <taxon>Tissierellales</taxon>
        <taxon>Gottschalkiaceae</taxon>
        <taxon>Gottschalkia</taxon>
    </lineage>
</organism>
<dbReference type="PROSITE" id="PS51257">
    <property type="entry name" value="PROKAR_LIPOPROTEIN"/>
    <property type="match status" value="1"/>
</dbReference>
<evidence type="ECO:0000259" key="9">
    <source>
        <dbReference type="Pfam" id="PF25198"/>
    </source>
</evidence>
<dbReference type="InterPro" id="IPR008844">
    <property type="entry name" value="Spore_GerAC-like"/>
</dbReference>
<keyword evidence="6" id="KW-0564">Palmitate</keyword>
<gene>
    <name evidence="10" type="primary">gerAC</name>
    <name evidence="10" type="ordered locus">Curi_c01550</name>
</gene>
<name>K0AWW9_GOTA9</name>
<dbReference type="InterPro" id="IPR057336">
    <property type="entry name" value="GerAC_N"/>
</dbReference>
<accession>K0AWW9</accession>
<dbReference type="NCBIfam" id="TIGR02887">
    <property type="entry name" value="spore_ger_x_C"/>
    <property type="match status" value="1"/>
</dbReference>
<evidence type="ECO:0000256" key="1">
    <source>
        <dbReference type="ARBA" id="ARBA00004635"/>
    </source>
</evidence>
<dbReference type="InterPro" id="IPR038501">
    <property type="entry name" value="Spore_GerAC_C_sf"/>
</dbReference>
<keyword evidence="5" id="KW-0472">Membrane</keyword>
<dbReference type="PANTHER" id="PTHR35789">
    <property type="entry name" value="SPORE GERMINATION PROTEIN B3"/>
    <property type="match status" value="1"/>
</dbReference>